<dbReference type="GeneID" id="37181059"/>
<proteinExistence type="predicted"/>
<dbReference type="Proteomes" id="UP000249497">
    <property type="component" value="Unassembled WGS sequence"/>
</dbReference>
<dbReference type="InterPro" id="IPR052711">
    <property type="entry name" value="Zinc_ADH-like"/>
</dbReference>
<name>A0A8T8WMK0_ASPJA</name>
<dbReference type="SUPFAM" id="SSF51735">
    <property type="entry name" value="NAD(P)-binding Rossmann-fold domains"/>
    <property type="match status" value="1"/>
</dbReference>
<dbReference type="EMBL" id="KZ824854">
    <property type="protein sequence ID" value="RAH76933.1"/>
    <property type="molecule type" value="Genomic_DNA"/>
</dbReference>
<dbReference type="Pfam" id="PF08240">
    <property type="entry name" value="ADH_N"/>
    <property type="match status" value="1"/>
</dbReference>
<dbReference type="InterPro" id="IPR020843">
    <property type="entry name" value="ER"/>
</dbReference>
<organism evidence="2 3">
    <name type="scientific">Aspergillus japonicus CBS 114.51</name>
    <dbReference type="NCBI Taxonomy" id="1448312"/>
    <lineage>
        <taxon>Eukaryota</taxon>
        <taxon>Fungi</taxon>
        <taxon>Dikarya</taxon>
        <taxon>Ascomycota</taxon>
        <taxon>Pezizomycotina</taxon>
        <taxon>Eurotiomycetes</taxon>
        <taxon>Eurotiomycetidae</taxon>
        <taxon>Eurotiales</taxon>
        <taxon>Aspergillaceae</taxon>
        <taxon>Aspergillus</taxon>
        <taxon>Aspergillus subgen. Circumdati</taxon>
    </lineage>
</organism>
<dbReference type="SMART" id="SM00829">
    <property type="entry name" value="PKS_ER"/>
    <property type="match status" value="1"/>
</dbReference>
<dbReference type="OrthoDB" id="9930022at2759"/>
<accession>A0A8T8WMK0</accession>
<dbReference type="SUPFAM" id="SSF50129">
    <property type="entry name" value="GroES-like"/>
    <property type="match status" value="1"/>
</dbReference>
<dbReference type="AlphaFoldDB" id="A0A8T8WMK0"/>
<dbReference type="InterPro" id="IPR013149">
    <property type="entry name" value="ADH-like_C"/>
</dbReference>
<protein>
    <submittedName>
        <fullName evidence="2">Zinc-binding dehydrogenase</fullName>
    </submittedName>
</protein>
<dbReference type="GO" id="GO:0016491">
    <property type="term" value="F:oxidoreductase activity"/>
    <property type="evidence" value="ECO:0007669"/>
    <property type="project" value="InterPro"/>
</dbReference>
<dbReference type="PANTHER" id="PTHR45033">
    <property type="match status" value="1"/>
</dbReference>
<dbReference type="InterPro" id="IPR013154">
    <property type="entry name" value="ADH-like_N"/>
</dbReference>
<feature type="domain" description="Enoyl reductase (ER)" evidence="1">
    <location>
        <begin position="19"/>
        <end position="346"/>
    </location>
</feature>
<dbReference type="PANTHER" id="PTHR45033:SF2">
    <property type="entry name" value="ZINC-TYPE ALCOHOL DEHYDROGENASE-LIKE PROTEIN C1773.06C"/>
    <property type="match status" value="1"/>
</dbReference>
<evidence type="ECO:0000259" key="1">
    <source>
        <dbReference type="SMART" id="SM00829"/>
    </source>
</evidence>
<sequence>MATHIPAIARRWSVMGQDGIESLVYGDVPVPALRDNEVLVQIRGASLNPRDLMISRGNYPWTVKPGVVPGSDGAGVVLSVGKSVTRFQPGDRVITMLNQKHITGSVTVEIAQFGTGASVDGVFCSSGAFDEQALVSMPDGLSFVQAATLSCAGLTAWNALFGLSGKQVTAGQWVLVQGTGGVSLFALQFARSVGARVIATTSSPDKVEFLRELGADHVINYQDIPKWGAVAKELTGGCGVDLVVDIAGPTTLRESAACVKLDGTIAVVGIAGGSPEGQEMPTLLEAWLNLYTARGVWVGSRVQMEEMCRWIDAHPDFRPVLDSKEFKLSQLKEAYEYVASGKSLGKGQPTQHLYP</sequence>
<evidence type="ECO:0000313" key="2">
    <source>
        <dbReference type="EMBL" id="RAH76933.1"/>
    </source>
</evidence>
<dbReference type="InterPro" id="IPR036291">
    <property type="entry name" value="NAD(P)-bd_dom_sf"/>
</dbReference>
<dbReference type="CDD" id="cd08276">
    <property type="entry name" value="MDR7"/>
    <property type="match status" value="1"/>
</dbReference>
<evidence type="ECO:0000313" key="3">
    <source>
        <dbReference type="Proteomes" id="UP000249497"/>
    </source>
</evidence>
<dbReference type="InterPro" id="IPR011032">
    <property type="entry name" value="GroES-like_sf"/>
</dbReference>
<dbReference type="Gene3D" id="3.40.50.720">
    <property type="entry name" value="NAD(P)-binding Rossmann-like Domain"/>
    <property type="match status" value="1"/>
</dbReference>
<gene>
    <name evidence="2" type="ORF">BO86DRAFT_459553</name>
</gene>
<dbReference type="Pfam" id="PF00107">
    <property type="entry name" value="ADH_zinc_N"/>
    <property type="match status" value="1"/>
</dbReference>
<keyword evidence="3" id="KW-1185">Reference proteome</keyword>
<dbReference type="Gene3D" id="3.90.180.10">
    <property type="entry name" value="Medium-chain alcohol dehydrogenases, catalytic domain"/>
    <property type="match status" value="1"/>
</dbReference>
<dbReference type="RefSeq" id="XP_025522827.1">
    <property type="nucleotide sequence ID" value="XM_025677366.1"/>
</dbReference>
<reference evidence="2 3" key="1">
    <citation type="submission" date="2018-02" db="EMBL/GenBank/DDBJ databases">
        <title>The genomes of Aspergillus section Nigri reveals drivers in fungal speciation.</title>
        <authorList>
            <consortium name="DOE Joint Genome Institute"/>
            <person name="Vesth T.C."/>
            <person name="Nybo J."/>
            <person name="Theobald S."/>
            <person name="Brandl J."/>
            <person name="Frisvad J.C."/>
            <person name="Nielsen K.F."/>
            <person name="Lyhne E.K."/>
            <person name="Kogle M.E."/>
            <person name="Kuo A."/>
            <person name="Riley R."/>
            <person name="Clum A."/>
            <person name="Nolan M."/>
            <person name="Lipzen A."/>
            <person name="Salamov A."/>
            <person name="Henrissat B."/>
            <person name="Wiebenga A."/>
            <person name="De vries R.P."/>
            <person name="Grigoriev I.V."/>
            <person name="Mortensen U.H."/>
            <person name="Andersen M.R."/>
            <person name="Baker S.E."/>
        </authorList>
    </citation>
    <scope>NUCLEOTIDE SEQUENCE [LARGE SCALE GENOMIC DNA]</scope>
    <source>
        <strain evidence="2 3">CBS 114.51</strain>
    </source>
</reference>